<evidence type="ECO:0000256" key="9">
    <source>
        <dbReference type="ARBA" id="ARBA00022824"/>
    </source>
</evidence>
<dbReference type="EMBL" id="KL367483">
    <property type="protein sequence ID" value="KFD71278.1"/>
    <property type="molecule type" value="Genomic_DNA"/>
</dbReference>
<comment type="subcellular location">
    <subcellularLocation>
        <location evidence="2 16">Cytoplasm</location>
    </subcellularLocation>
    <subcellularLocation>
        <location evidence="1 18">Endoplasmic reticulum membrane</location>
        <topology evidence="1 18">Multi-pass membrane protein</topology>
    </subcellularLocation>
</comment>
<dbReference type="FunFam" id="1.10.10.750:FF:000001">
    <property type="entry name" value="TBC1 domain family member 10A"/>
    <property type="match status" value="1"/>
</dbReference>
<comment type="function">
    <text evidence="16">Required for the assembly and/or stability of the 40S ribosomal subunit. Required for the processing of the 20S rRNA-precursor to mature 18S rRNA in a late step of the maturation of 40S ribosomal subunits.</text>
</comment>
<dbReference type="AlphaFoldDB" id="A0A085NP82"/>
<keyword evidence="14 18" id="KW-0472">Membrane</keyword>
<dbReference type="SUPFAM" id="SSF52313">
    <property type="entry name" value="Ribosomal protein S2"/>
    <property type="match status" value="1"/>
</dbReference>
<dbReference type="Proteomes" id="UP000030758">
    <property type="component" value="Unassembled WGS sequence"/>
</dbReference>
<feature type="compositionally biased region" description="Acidic residues" evidence="19">
    <location>
        <begin position="30"/>
        <end position="41"/>
    </location>
</feature>
<dbReference type="NCBIfam" id="TIGR01012">
    <property type="entry name" value="uS2_euk_arch"/>
    <property type="match status" value="1"/>
</dbReference>
<keyword evidence="5 18" id="KW-0813">Transport</keyword>
<sequence length="923" mass="105003">MSNTNQQRARTRSSENSYARSSSEPHLSTVEDDDNDDDADSVGEGTSTSNAVEVDRHGFMHSSSTECKESVPSVSLHVLWKREKKWIEMLNNWPQFMNKQFDRVKLRCRKGIPPAVRAAAWKRLCGAEHCMSNPNMTHLFDMLNRIPGDPTWTEDIKKDLSRQFPSHELFARDGFYKKIGQKDLYALLKAWTVLHPEEGYCQGQAPIAATLLMQMPVRDAFYCFIQICEKYLPGYYSPGLEAIQLDGDILFTLLKKYCNTGYKHLKKQHIDPVLYMVEWFMCIYCRTLPWSTVLRVWDMFFCEGVKVLFKVAIVLFKYGLNSHRQLQKFPTMYETVERLRNLPAEIMQEDFLRWTYRNLLNLCFIVCNWYVAGQQDCTYISALAATLSDCSEDMEDSSHLYVDDVKLFLAAETHIGARNADFQMEQYVYKRRPDGVHIINLRKTWHKLQLAARAIAAVKNPADVCVISARMYGQRAILKFANHTGATAIAGRFTPGTFTNQIQKAFKEPSLLVVCDPRTDHQAITESSYVNIPVIAFCNTDSPLKFVDIAIPCNNKGAKSIGLMWWMLAREVLVVRGETKREKGFRFMFKGENIMVDLYFYRDPEEAEKEEVSEKPKEAEMADNRWGQAIEADKMDIGLLSLWVLSCPPISVPHAVLRGQSKTNGAALEMSKTGQAQEMQTPAGNKNASALFVCQRAGINTPLAGMTIVCIHCGAPVNELYRTYSPTVLKLSTCACCDSIADHYVEYEPGLIMLDLLLLRLPAYRHVCSNAVISKTWKYFCIFVACRAYFELVFSSEVQDCPTSSEDLLLMFYRHVLVCFFGSLTALSVAVLLANYFSTSLLSVVEQFRFLSLGFYGYVILLFAVVWEQHNNLALIMLVNVFIFVSFVQTVRALYPVSCLRALNVVLASTIARGLLERAINRL</sequence>
<dbReference type="Pfam" id="PF00566">
    <property type="entry name" value="RabGAP-TBC"/>
    <property type="match status" value="1"/>
</dbReference>
<dbReference type="SMART" id="SM00164">
    <property type="entry name" value="TBC"/>
    <property type="match status" value="1"/>
</dbReference>
<evidence type="ECO:0000256" key="8">
    <source>
        <dbReference type="ARBA" id="ARBA00022692"/>
    </source>
</evidence>
<keyword evidence="15 16" id="KW-0687">Ribonucleoprotein</keyword>
<dbReference type="InterPro" id="IPR023591">
    <property type="entry name" value="Ribosomal_uS2_flav_dom_sf"/>
</dbReference>
<evidence type="ECO:0000256" key="14">
    <source>
        <dbReference type="ARBA" id="ARBA00023136"/>
    </source>
</evidence>
<reference evidence="21" key="1">
    <citation type="journal article" date="2014" name="Nat. Genet.">
        <title>Genome and transcriptome of the porcine whipworm Trichuris suis.</title>
        <authorList>
            <person name="Jex A.R."/>
            <person name="Nejsum P."/>
            <person name="Schwarz E.M."/>
            <person name="Hu L."/>
            <person name="Young N.D."/>
            <person name="Hall R.S."/>
            <person name="Korhonen P.K."/>
            <person name="Liao S."/>
            <person name="Thamsborg S."/>
            <person name="Xia J."/>
            <person name="Xu P."/>
            <person name="Wang S."/>
            <person name="Scheerlinck J.P."/>
            <person name="Hofmann A."/>
            <person name="Sternberg P.W."/>
            <person name="Wang J."/>
            <person name="Gasser R.B."/>
        </authorList>
    </citation>
    <scope>NUCLEOTIDE SEQUENCE [LARGE SCALE GENOMIC DNA]</scope>
    <source>
        <strain evidence="21">DCEP-RM93F</strain>
    </source>
</reference>
<dbReference type="InterPro" id="IPR007290">
    <property type="entry name" value="Arv1"/>
</dbReference>
<evidence type="ECO:0000256" key="10">
    <source>
        <dbReference type="ARBA" id="ARBA00022980"/>
    </source>
</evidence>
<keyword evidence="11 18" id="KW-1133">Transmembrane helix</keyword>
<dbReference type="GO" id="GO:0032366">
    <property type="term" value="P:intracellular sterol transport"/>
    <property type="evidence" value="ECO:0007669"/>
    <property type="project" value="UniProtKB-UniRule"/>
</dbReference>
<evidence type="ECO:0000256" key="17">
    <source>
        <dbReference type="RuleBase" id="RU003631"/>
    </source>
</evidence>
<dbReference type="InterPro" id="IPR018130">
    <property type="entry name" value="Ribosomal_uS2_CS"/>
</dbReference>
<dbReference type="Gene3D" id="1.10.8.270">
    <property type="entry name" value="putative rabgap domain of human tbc1 domain family member 14 like domains"/>
    <property type="match status" value="1"/>
</dbReference>
<feature type="region of interest" description="Disordered" evidence="19">
    <location>
        <begin position="1"/>
        <end position="55"/>
    </location>
</feature>
<protein>
    <recommendedName>
        <fullName evidence="16">Small ribosomal subunit protein uS2</fullName>
    </recommendedName>
</protein>
<evidence type="ECO:0000256" key="18">
    <source>
        <dbReference type="RuleBase" id="RU368065"/>
    </source>
</evidence>
<comment type="function">
    <text evidence="18">Mediator of sterol homeostasis involved in sterol uptake, trafficking and distribution into membranes.</text>
</comment>
<dbReference type="GO" id="GO:0005886">
    <property type="term" value="C:plasma membrane"/>
    <property type="evidence" value="ECO:0007669"/>
    <property type="project" value="UniProtKB-ARBA"/>
</dbReference>
<dbReference type="PANTHER" id="PTHR11489">
    <property type="entry name" value="40S RIBOSOMAL PROTEIN SA"/>
    <property type="match status" value="1"/>
</dbReference>
<dbReference type="FunFam" id="1.10.8.270:FF:000007">
    <property type="entry name" value="TBC1 domain family member 10A"/>
    <property type="match status" value="1"/>
</dbReference>
<dbReference type="GO" id="GO:0005789">
    <property type="term" value="C:endoplasmic reticulum membrane"/>
    <property type="evidence" value="ECO:0007669"/>
    <property type="project" value="UniProtKB-SubCell"/>
</dbReference>
<dbReference type="FunFam" id="3.40.50.10490:FF:000012">
    <property type="entry name" value="40S ribosomal protein SA"/>
    <property type="match status" value="1"/>
</dbReference>
<dbReference type="HAMAP" id="MF_03015">
    <property type="entry name" value="Ribosomal_S2_euk"/>
    <property type="match status" value="1"/>
</dbReference>
<dbReference type="InterPro" id="IPR005707">
    <property type="entry name" value="Ribosomal_uS2_euk/arc"/>
</dbReference>
<dbReference type="PRINTS" id="PR00395">
    <property type="entry name" value="RIBOSOMALS2"/>
</dbReference>
<comment type="subunit">
    <text evidence="16">Component of the small ribosomal subunit. Mature ribosomes consist of a small (40S) and a large (60S) subunit. The 40S subunit contains about 33 different proteins and 1 molecule of RNA (18S). The 60S subunit contains about 49 different proteins and 3 molecules of RNA (28S, 5.8S and 5S). Interacts with ribosomal protein S21.</text>
</comment>
<dbReference type="Gene3D" id="1.10.472.80">
    <property type="entry name" value="Ypt/Rab-GAP domain of gyp1p, domain 3"/>
    <property type="match status" value="1"/>
</dbReference>
<dbReference type="SUPFAM" id="SSF47923">
    <property type="entry name" value="Ypt/Rab-GAP domain of gyp1p"/>
    <property type="match status" value="2"/>
</dbReference>
<keyword evidence="8 18" id="KW-0812">Transmembrane</keyword>
<dbReference type="GO" id="GO:0003735">
    <property type="term" value="F:structural constituent of ribosome"/>
    <property type="evidence" value="ECO:0007669"/>
    <property type="project" value="UniProtKB-UniRule"/>
</dbReference>
<evidence type="ECO:0000256" key="6">
    <source>
        <dbReference type="ARBA" id="ARBA00022468"/>
    </source>
</evidence>
<evidence type="ECO:0000259" key="20">
    <source>
        <dbReference type="PROSITE" id="PS50086"/>
    </source>
</evidence>
<name>A0A085NP82_9BILA</name>
<organism evidence="21">
    <name type="scientific">Trichuris suis</name>
    <name type="common">pig whipworm</name>
    <dbReference type="NCBI Taxonomy" id="68888"/>
    <lineage>
        <taxon>Eukaryota</taxon>
        <taxon>Metazoa</taxon>
        <taxon>Ecdysozoa</taxon>
        <taxon>Nematoda</taxon>
        <taxon>Enoplea</taxon>
        <taxon>Dorylaimia</taxon>
        <taxon>Trichinellida</taxon>
        <taxon>Trichuridae</taxon>
        <taxon>Trichuris</taxon>
    </lineage>
</organism>
<keyword evidence="10 16" id="KW-0689">Ribosomal protein</keyword>
<feature type="transmembrane region" description="Helical" evidence="18">
    <location>
        <begin position="812"/>
        <end position="836"/>
    </location>
</feature>
<dbReference type="InterPro" id="IPR001865">
    <property type="entry name" value="Ribosomal_uS2"/>
</dbReference>
<dbReference type="InterPro" id="IPR027498">
    <property type="entry name" value="Ribosomal_uS2_euk"/>
</dbReference>
<feature type="compositionally biased region" description="Low complexity" evidence="19">
    <location>
        <begin position="14"/>
        <end position="24"/>
    </location>
</feature>
<dbReference type="Gene3D" id="1.10.10.750">
    <property type="entry name" value="Ypt/Rab-GAP domain of gyp1p, domain 1"/>
    <property type="match status" value="1"/>
</dbReference>
<keyword evidence="13 18" id="KW-0443">Lipid metabolism</keyword>
<keyword evidence="7 16" id="KW-0963">Cytoplasm</keyword>
<evidence type="ECO:0000256" key="12">
    <source>
        <dbReference type="ARBA" id="ARBA00023055"/>
    </source>
</evidence>
<dbReference type="CDD" id="cd01425">
    <property type="entry name" value="RPS2"/>
    <property type="match status" value="1"/>
</dbReference>
<evidence type="ECO:0000256" key="15">
    <source>
        <dbReference type="ARBA" id="ARBA00023274"/>
    </source>
</evidence>
<dbReference type="GO" id="GO:0016125">
    <property type="term" value="P:sterol metabolic process"/>
    <property type="evidence" value="ECO:0007669"/>
    <property type="project" value="UniProtKB-UniRule"/>
</dbReference>
<dbReference type="InterPro" id="IPR000195">
    <property type="entry name" value="Rab-GAP-TBC_dom"/>
</dbReference>
<dbReference type="GO" id="GO:0005096">
    <property type="term" value="F:GTPase activator activity"/>
    <property type="evidence" value="ECO:0007669"/>
    <property type="project" value="UniProtKB-KW"/>
</dbReference>
<comment type="similarity">
    <text evidence="3 16 17">Belongs to the universal ribosomal protein uS2 family.</text>
</comment>
<accession>A0A085NP82</accession>
<evidence type="ECO:0000256" key="13">
    <source>
        <dbReference type="ARBA" id="ARBA00023098"/>
    </source>
</evidence>
<dbReference type="GO" id="GO:0097036">
    <property type="term" value="P:regulation of plasma membrane sterol distribution"/>
    <property type="evidence" value="ECO:0007669"/>
    <property type="project" value="UniProtKB-UniRule"/>
</dbReference>
<keyword evidence="6" id="KW-0343">GTPase activation</keyword>
<dbReference type="InterPro" id="IPR035969">
    <property type="entry name" value="Rab-GAP_TBC_sf"/>
</dbReference>
<evidence type="ECO:0000256" key="2">
    <source>
        <dbReference type="ARBA" id="ARBA00004496"/>
    </source>
</evidence>
<comment type="similarity">
    <text evidence="4 18">Belongs to the ARV1 family.</text>
</comment>
<evidence type="ECO:0000313" key="21">
    <source>
        <dbReference type="EMBL" id="KFD71278.1"/>
    </source>
</evidence>
<dbReference type="PROSITE" id="PS00963">
    <property type="entry name" value="RIBOSOMAL_S2_2"/>
    <property type="match status" value="1"/>
</dbReference>
<dbReference type="Pfam" id="PF00318">
    <property type="entry name" value="Ribosomal_S2"/>
    <property type="match status" value="1"/>
</dbReference>
<evidence type="ECO:0000256" key="3">
    <source>
        <dbReference type="ARBA" id="ARBA00006242"/>
    </source>
</evidence>
<gene>
    <name evidence="21" type="ORF">M514_03526</name>
</gene>
<proteinExistence type="inferred from homology"/>
<dbReference type="Gene3D" id="3.40.50.10490">
    <property type="entry name" value="Glucose-6-phosphate isomerase like protein, domain 1"/>
    <property type="match status" value="1"/>
</dbReference>
<dbReference type="GO" id="GO:0022627">
    <property type="term" value="C:cytosolic small ribosomal subunit"/>
    <property type="evidence" value="ECO:0007669"/>
    <property type="project" value="UniProtKB-UniRule"/>
</dbReference>
<evidence type="ECO:0000256" key="5">
    <source>
        <dbReference type="ARBA" id="ARBA00022448"/>
    </source>
</evidence>
<evidence type="ECO:0000256" key="1">
    <source>
        <dbReference type="ARBA" id="ARBA00004477"/>
    </source>
</evidence>
<dbReference type="FunFam" id="1.10.472.80:FF:000008">
    <property type="entry name" value="TBC1 domain family member 10A"/>
    <property type="match status" value="1"/>
</dbReference>
<feature type="domain" description="Rab-GAP TBC" evidence="20">
    <location>
        <begin position="111"/>
        <end position="304"/>
    </location>
</feature>
<keyword evidence="9 18" id="KW-0256">Endoplasmic reticulum</keyword>
<feature type="transmembrane region" description="Helical" evidence="18">
    <location>
        <begin position="873"/>
        <end position="895"/>
    </location>
</feature>
<dbReference type="PROSITE" id="PS50086">
    <property type="entry name" value="TBC_RABGAP"/>
    <property type="match status" value="1"/>
</dbReference>
<evidence type="ECO:0000256" key="11">
    <source>
        <dbReference type="ARBA" id="ARBA00022989"/>
    </source>
</evidence>
<evidence type="ECO:0000256" key="7">
    <source>
        <dbReference type="ARBA" id="ARBA00022490"/>
    </source>
</evidence>
<keyword evidence="12 18" id="KW-0445">Lipid transport</keyword>
<evidence type="ECO:0000256" key="4">
    <source>
        <dbReference type="ARBA" id="ARBA00009187"/>
    </source>
</evidence>
<dbReference type="GO" id="GO:0006412">
    <property type="term" value="P:translation"/>
    <property type="evidence" value="ECO:0007669"/>
    <property type="project" value="UniProtKB-UniRule"/>
</dbReference>
<dbReference type="PROSITE" id="PS00962">
    <property type="entry name" value="RIBOSOMAL_S2_1"/>
    <property type="match status" value="1"/>
</dbReference>
<evidence type="ECO:0000256" key="19">
    <source>
        <dbReference type="SAM" id="MobiDB-lite"/>
    </source>
</evidence>
<dbReference type="Pfam" id="PF04161">
    <property type="entry name" value="Arv1"/>
    <property type="match status" value="1"/>
</dbReference>
<dbReference type="GO" id="GO:0000028">
    <property type="term" value="P:ribosomal small subunit assembly"/>
    <property type="evidence" value="ECO:0007669"/>
    <property type="project" value="UniProtKB-UniRule"/>
</dbReference>
<evidence type="ECO:0000256" key="16">
    <source>
        <dbReference type="HAMAP-Rule" id="MF_03015"/>
    </source>
</evidence>
<feature type="transmembrane region" description="Helical" evidence="18">
    <location>
        <begin position="848"/>
        <end position="867"/>
    </location>
</feature>